<evidence type="ECO:0000313" key="2">
    <source>
        <dbReference type="Proteomes" id="UP000276133"/>
    </source>
</evidence>
<comment type="caution">
    <text evidence="1">The sequence shown here is derived from an EMBL/GenBank/DDBJ whole genome shotgun (WGS) entry which is preliminary data.</text>
</comment>
<dbReference type="Proteomes" id="UP000276133">
    <property type="component" value="Unassembled WGS sequence"/>
</dbReference>
<sequence length="67" mass="8324">MYLFDRQKSLVYFQIDTEQNFNNSQPSQNFMIAKFILQIKAYFYLFRQKSYFHTRNSYKKQLSTLFN</sequence>
<organism evidence="1 2">
    <name type="scientific">Brachionus plicatilis</name>
    <name type="common">Marine rotifer</name>
    <name type="synonym">Brachionus muelleri</name>
    <dbReference type="NCBI Taxonomy" id="10195"/>
    <lineage>
        <taxon>Eukaryota</taxon>
        <taxon>Metazoa</taxon>
        <taxon>Spiralia</taxon>
        <taxon>Gnathifera</taxon>
        <taxon>Rotifera</taxon>
        <taxon>Eurotatoria</taxon>
        <taxon>Monogononta</taxon>
        <taxon>Pseudotrocha</taxon>
        <taxon>Ploima</taxon>
        <taxon>Brachionidae</taxon>
        <taxon>Brachionus</taxon>
    </lineage>
</organism>
<evidence type="ECO:0000313" key="1">
    <source>
        <dbReference type="EMBL" id="RNA43118.1"/>
    </source>
</evidence>
<protein>
    <submittedName>
        <fullName evidence="1">Uncharacterized protein</fullName>
    </submittedName>
</protein>
<accession>A0A3M7T5K3</accession>
<gene>
    <name evidence="1" type="ORF">BpHYR1_015348</name>
</gene>
<dbReference type="AlphaFoldDB" id="A0A3M7T5K3"/>
<proteinExistence type="predicted"/>
<name>A0A3M7T5K3_BRAPC</name>
<dbReference type="EMBL" id="REGN01000272">
    <property type="protein sequence ID" value="RNA43118.1"/>
    <property type="molecule type" value="Genomic_DNA"/>
</dbReference>
<reference evidence="1 2" key="1">
    <citation type="journal article" date="2018" name="Sci. Rep.">
        <title>Genomic signatures of local adaptation to the degree of environmental predictability in rotifers.</title>
        <authorList>
            <person name="Franch-Gras L."/>
            <person name="Hahn C."/>
            <person name="Garcia-Roger E.M."/>
            <person name="Carmona M.J."/>
            <person name="Serra M."/>
            <person name="Gomez A."/>
        </authorList>
    </citation>
    <scope>NUCLEOTIDE SEQUENCE [LARGE SCALE GENOMIC DNA]</scope>
    <source>
        <strain evidence="1">HYR1</strain>
    </source>
</reference>
<keyword evidence="2" id="KW-1185">Reference proteome</keyword>